<dbReference type="InterPro" id="IPR050396">
    <property type="entry name" value="Glycosyltr_51/Transpeptidase"/>
</dbReference>
<dbReference type="Proteomes" id="UP001428817">
    <property type="component" value="Unassembled WGS sequence"/>
</dbReference>
<evidence type="ECO:0000256" key="3">
    <source>
        <dbReference type="ARBA" id="ARBA00022676"/>
    </source>
</evidence>
<comment type="catalytic activity">
    <reaction evidence="7">
        <text>Preferential cleavage: (Ac)2-L-Lys-D-Ala-|-D-Ala. Also transpeptidation of peptidyl-alanyl moieties that are N-acyl substituents of D-alanine.</text>
        <dbReference type="EC" id="3.4.16.4"/>
    </reaction>
</comment>
<protein>
    <submittedName>
        <fullName evidence="11">Transglycosylase domain-containing protein</fullName>
    </submittedName>
</protein>
<dbReference type="InterPro" id="IPR001460">
    <property type="entry name" value="PCN-bd_Tpept"/>
</dbReference>
<gene>
    <name evidence="11" type="ORF">GCM10023321_04300</name>
</gene>
<keyword evidence="1" id="KW-0121">Carboxypeptidase</keyword>
<sequence>MIGGVLLAGMLFPVALGVGLASNKATDTVVNASADLANDRLPAATTVTDSAGTPIAYLYDQNRTLVEPDKISPAMKAAIVAIEDRRFYEHQGVDWQGTIRALVANSASGDVVQGASTLTQQYVKNYQLYVAARSAADRHKATEQTAARKLREIRIAMQLERKMSKDQILAGYLNIVFLGNNAYGVFSGAQTYFNTTPDKLTVPQAALLAGMVRSTSAYDPVAHPQAALDRRNLVIRAMAEQKMITPQQANEALATPLGVMNPLTSRPNGCIGAADAGYFCKYVVEYLTQLGISADQLNRGGYTIRTTMDPAAMRNLKSAVDAEVPTRQPHVANVMAMVAPGENKHRVLAMGANRTFGLKASEEQTSYGLPYEPVNLGAGSIYKIFTAATAMEKGLGIYSEIDVPESGYASPAYRDGAGRPFPVQNDGSYDDEMSLQKALALSPNTAFVKLEEFTGVPPVVDMAVRLGMRSLATTPFVDPRTGKRTNRSIAEVTKAQNQGSFTLGVSPTSVLELSNVAATLASRGMWCPPSPVEQVLDADGKPVPYQELACERALDTGLANTLLVGLSKDDIEGTAATAAKQLNWSRPTAGKTGTTNQHKSAGFVGVVPQVAGAVITFDNSRSPRPLCDPGGAAPPVACSGGNIYGGKAPARTWFRAMNGFLAGQPVLPLPAPDERFTKGGEVDDDQESIPNVIGKDVDDAEDELEDDDWEVKTVQVDNRARRGIVVGQNPQGRAREGDTVTLQVSTGKVPPAPPPPSSATPQPPAPPAPAPPG</sequence>
<dbReference type="SUPFAM" id="SSF53955">
    <property type="entry name" value="Lysozyme-like"/>
    <property type="match status" value="1"/>
</dbReference>
<dbReference type="SMART" id="SM00740">
    <property type="entry name" value="PASTA"/>
    <property type="match status" value="1"/>
</dbReference>
<comment type="caution">
    <text evidence="11">The sequence shown here is derived from an EMBL/GenBank/DDBJ whole genome shotgun (WGS) entry which is preliminary data.</text>
</comment>
<dbReference type="EMBL" id="BAABJP010000001">
    <property type="protein sequence ID" value="GAA5145818.1"/>
    <property type="molecule type" value="Genomic_DNA"/>
</dbReference>
<keyword evidence="6" id="KW-0511">Multifunctional enzyme</keyword>
<keyword evidence="5" id="KW-0378">Hydrolase</keyword>
<evidence type="ECO:0000259" key="10">
    <source>
        <dbReference type="PROSITE" id="PS51178"/>
    </source>
</evidence>
<dbReference type="Pfam" id="PF03793">
    <property type="entry name" value="PASTA"/>
    <property type="match status" value="1"/>
</dbReference>
<name>A0ABP9PFL2_9PSEU</name>
<evidence type="ECO:0000256" key="9">
    <source>
        <dbReference type="SAM" id="MobiDB-lite"/>
    </source>
</evidence>
<feature type="domain" description="PASTA" evidence="10">
    <location>
        <begin position="685"/>
        <end position="746"/>
    </location>
</feature>
<reference evidence="12" key="1">
    <citation type="journal article" date="2019" name="Int. J. Syst. Evol. Microbiol.">
        <title>The Global Catalogue of Microorganisms (GCM) 10K type strain sequencing project: providing services to taxonomists for standard genome sequencing and annotation.</title>
        <authorList>
            <consortium name="The Broad Institute Genomics Platform"/>
            <consortium name="The Broad Institute Genome Sequencing Center for Infectious Disease"/>
            <person name="Wu L."/>
            <person name="Ma J."/>
        </authorList>
    </citation>
    <scope>NUCLEOTIDE SEQUENCE [LARGE SCALE GENOMIC DNA]</scope>
    <source>
        <strain evidence="12">JCM 18303</strain>
    </source>
</reference>
<evidence type="ECO:0000256" key="7">
    <source>
        <dbReference type="ARBA" id="ARBA00034000"/>
    </source>
</evidence>
<dbReference type="Pfam" id="PF00912">
    <property type="entry name" value="Transgly"/>
    <property type="match status" value="1"/>
</dbReference>
<keyword evidence="3" id="KW-0328">Glycosyltransferase</keyword>
<evidence type="ECO:0000313" key="11">
    <source>
        <dbReference type="EMBL" id="GAA5145818.1"/>
    </source>
</evidence>
<evidence type="ECO:0000256" key="1">
    <source>
        <dbReference type="ARBA" id="ARBA00022645"/>
    </source>
</evidence>
<dbReference type="Gene3D" id="3.30.10.20">
    <property type="match status" value="1"/>
</dbReference>
<keyword evidence="2" id="KW-0645">Protease</keyword>
<evidence type="ECO:0000256" key="2">
    <source>
        <dbReference type="ARBA" id="ARBA00022670"/>
    </source>
</evidence>
<dbReference type="Gene3D" id="1.10.3810.10">
    <property type="entry name" value="Biosynthetic peptidoglycan transglycosylase-like"/>
    <property type="match status" value="1"/>
</dbReference>
<keyword evidence="12" id="KW-1185">Reference proteome</keyword>
<comment type="catalytic activity">
    <reaction evidence="8">
        <text>[GlcNAc-(1-&gt;4)-Mur2Ac(oyl-L-Ala-gamma-D-Glu-L-Lys-D-Ala-D-Ala)](n)-di-trans,octa-cis-undecaprenyl diphosphate + beta-D-GlcNAc-(1-&gt;4)-Mur2Ac(oyl-L-Ala-gamma-D-Glu-L-Lys-D-Ala-D-Ala)-di-trans,octa-cis-undecaprenyl diphosphate = [GlcNAc-(1-&gt;4)-Mur2Ac(oyl-L-Ala-gamma-D-Glu-L-Lys-D-Ala-D-Ala)](n+1)-di-trans,octa-cis-undecaprenyl diphosphate + di-trans,octa-cis-undecaprenyl diphosphate + H(+)</text>
        <dbReference type="Rhea" id="RHEA:23708"/>
        <dbReference type="Rhea" id="RHEA-COMP:9602"/>
        <dbReference type="Rhea" id="RHEA-COMP:9603"/>
        <dbReference type="ChEBI" id="CHEBI:15378"/>
        <dbReference type="ChEBI" id="CHEBI:58405"/>
        <dbReference type="ChEBI" id="CHEBI:60033"/>
        <dbReference type="ChEBI" id="CHEBI:78435"/>
        <dbReference type="EC" id="2.4.99.28"/>
    </reaction>
</comment>
<dbReference type="InterPro" id="IPR023346">
    <property type="entry name" value="Lysozyme-like_dom_sf"/>
</dbReference>
<dbReference type="SUPFAM" id="SSF56601">
    <property type="entry name" value="beta-lactamase/transpeptidase-like"/>
    <property type="match status" value="1"/>
</dbReference>
<evidence type="ECO:0000256" key="8">
    <source>
        <dbReference type="ARBA" id="ARBA00049902"/>
    </source>
</evidence>
<evidence type="ECO:0000256" key="5">
    <source>
        <dbReference type="ARBA" id="ARBA00022801"/>
    </source>
</evidence>
<dbReference type="InterPro" id="IPR005543">
    <property type="entry name" value="PASTA_dom"/>
</dbReference>
<dbReference type="Pfam" id="PF00905">
    <property type="entry name" value="Transpeptidase"/>
    <property type="match status" value="1"/>
</dbReference>
<dbReference type="PROSITE" id="PS51178">
    <property type="entry name" value="PASTA"/>
    <property type="match status" value="1"/>
</dbReference>
<feature type="region of interest" description="Disordered" evidence="9">
    <location>
        <begin position="716"/>
        <end position="773"/>
    </location>
</feature>
<dbReference type="InterPro" id="IPR001264">
    <property type="entry name" value="Glyco_trans_51"/>
</dbReference>
<evidence type="ECO:0000313" key="12">
    <source>
        <dbReference type="Proteomes" id="UP001428817"/>
    </source>
</evidence>
<organism evidence="11 12">
    <name type="scientific">Pseudonocardia eucalypti</name>
    <dbReference type="NCBI Taxonomy" id="648755"/>
    <lineage>
        <taxon>Bacteria</taxon>
        <taxon>Bacillati</taxon>
        <taxon>Actinomycetota</taxon>
        <taxon>Actinomycetes</taxon>
        <taxon>Pseudonocardiales</taxon>
        <taxon>Pseudonocardiaceae</taxon>
        <taxon>Pseudonocardia</taxon>
    </lineage>
</organism>
<evidence type="ECO:0000256" key="4">
    <source>
        <dbReference type="ARBA" id="ARBA00022679"/>
    </source>
</evidence>
<dbReference type="Gene3D" id="3.40.710.10">
    <property type="entry name" value="DD-peptidase/beta-lactamase superfamily"/>
    <property type="match status" value="1"/>
</dbReference>
<dbReference type="InterPro" id="IPR036950">
    <property type="entry name" value="PBP_transglycosylase"/>
</dbReference>
<dbReference type="InterPro" id="IPR012338">
    <property type="entry name" value="Beta-lactam/transpept-like"/>
</dbReference>
<accession>A0ABP9PFL2</accession>
<dbReference type="PANTHER" id="PTHR32282:SF33">
    <property type="entry name" value="PEPTIDOGLYCAN GLYCOSYLTRANSFERASE"/>
    <property type="match status" value="1"/>
</dbReference>
<proteinExistence type="predicted"/>
<keyword evidence="4" id="KW-0808">Transferase</keyword>
<feature type="compositionally biased region" description="Pro residues" evidence="9">
    <location>
        <begin position="750"/>
        <end position="773"/>
    </location>
</feature>
<dbReference type="PANTHER" id="PTHR32282">
    <property type="entry name" value="BINDING PROTEIN TRANSPEPTIDASE, PUTATIVE-RELATED"/>
    <property type="match status" value="1"/>
</dbReference>
<evidence type="ECO:0000256" key="6">
    <source>
        <dbReference type="ARBA" id="ARBA00023268"/>
    </source>
</evidence>